<evidence type="ECO:0000259" key="6">
    <source>
        <dbReference type="PROSITE" id="PS50918"/>
    </source>
</evidence>
<dbReference type="Pfam" id="PF23467">
    <property type="entry name" value="WWE_5"/>
    <property type="match status" value="1"/>
</dbReference>
<feature type="compositionally biased region" description="Low complexity" evidence="5">
    <location>
        <begin position="508"/>
        <end position="528"/>
    </location>
</feature>
<keyword evidence="4" id="KW-0539">Nucleus</keyword>
<dbReference type="AlphaFoldDB" id="A0A8X8AK19"/>
<evidence type="ECO:0000256" key="4">
    <source>
        <dbReference type="ARBA" id="ARBA00023242"/>
    </source>
</evidence>
<dbReference type="InterPro" id="IPR004170">
    <property type="entry name" value="WWE_dom"/>
</dbReference>
<feature type="domain" description="RST" evidence="8">
    <location>
        <begin position="526"/>
        <end position="597"/>
    </location>
</feature>
<dbReference type="PROSITE" id="PS51059">
    <property type="entry name" value="PARP_CATALYTIC"/>
    <property type="match status" value="1"/>
</dbReference>
<feature type="domain" description="WWE" evidence="6">
    <location>
        <begin position="65"/>
        <end position="142"/>
    </location>
</feature>
<dbReference type="InterPro" id="IPR057823">
    <property type="entry name" value="WWE_RCD1"/>
</dbReference>
<protein>
    <recommendedName>
        <fullName evidence="11">Poly [ADP-ribose] polymerase</fullName>
    </recommendedName>
</protein>
<keyword evidence="2" id="KW-0217">Developmental protein</keyword>
<evidence type="ECO:0000313" key="9">
    <source>
        <dbReference type="EMBL" id="KAG6782530.1"/>
    </source>
</evidence>
<dbReference type="EMBL" id="JAAWWB010000005">
    <property type="protein sequence ID" value="KAG6782530.1"/>
    <property type="molecule type" value="Genomic_DNA"/>
</dbReference>
<evidence type="ECO:0000313" key="10">
    <source>
        <dbReference type="Proteomes" id="UP000886885"/>
    </source>
</evidence>
<dbReference type="GO" id="GO:0003950">
    <property type="term" value="F:NAD+ poly-ADP-ribosyltransferase activity"/>
    <property type="evidence" value="ECO:0007669"/>
    <property type="project" value="InterPro"/>
</dbReference>
<dbReference type="Pfam" id="PF00644">
    <property type="entry name" value="PARP"/>
    <property type="match status" value="1"/>
</dbReference>
<evidence type="ECO:0000256" key="3">
    <source>
        <dbReference type="ARBA" id="ARBA00023016"/>
    </source>
</evidence>
<dbReference type="OrthoDB" id="6133115at2759"/>
<comment type="caution">
    <text evidence="9">The sequence shown here is derived from an EMBL/GenBank/DDBJ whole genome shotgun (WGS) entry which is preliminary data.</text>
</comment>
<feature type="domain" description="PARP catalytic" evidence="7">
    <location>
        <begin position="243"/>
        <end position="462"/>
    </location>
</feature>
<name>A0A8X8AK19_POPTO</name>
<accession>A0A8X8AK19</accession>
<dbReference type="InterPro" id="IPR044964">
    <property type="entry name" value="RCD1/SRO1-5"/>
</dbReference>
<dbReference type="Proteomes" id="UP000886885">
    <property type="component" value="Chromosome 3A"/>
</dbReference>
<evidence type="ECO:0000256" key="1">
    <source>
        <dbReference type="ARBA" id="ARBA00004123"/>
    </source>
</evidence>
<comment type="subcellular location">
    <subcellularLocation>
        <location evidence="1">Nucleus</location>
    </subcellularLocation>
</comment>
<keyword evidence="3" id="KW-0346">Stress response</keyword>
<evidence type="ECO:0000256" key="2">
    <source>
        <dbReference type="ARBA" id="ARBA00022473"/>
    </source>
</evidence>
<dbReference type="InterPro" id="IPR012317">
    <property type="entry name" value="Poly(ADP-ribose)pol_cat_dom"/>
</dbReference>
<feature type="region of interest" description="Disordered" evidence="5">
    <location>
        <begin position="492"/>
        <end position="528"/>
    </location>
</feature>
<dbReference type="GO" id="GO:0005634">
    <property type="term" value="C:nucleus"/>
    <property type="evidence" value="ECO:0007669"/>
    <property type="project" value="UniProtKB-SubCell"/>
</dbReference>
<reference evidence="9" key="1">
    <citation type="journal article" date="2020" name="bioRxiv">
        <title>Hybrid origin of Populus tomentosa Carr. identified through genome sequencing and phylogenomic analysis.</title>
        <authorList>
            <person name="An X."/>
            <person name="Gao K."/>
            <person name="Chen Z."/>
            <person name="Li J."/>
            <person name="Yang X."/>
            <person name="Yang X."/>
            <person name="Zhou J."/>
            <person name="Guo T."/>
            <person name="Zhao T."/>
            <person name="Huang S."/>
            <person name="Miao D."/>
            <person name="Khan W.U."/>
            <person name="Rao P."/>
            <person name="Ye M."/>
            <person name="Lei B."/>
            <person name="Liao W."/>
            <person name="Wang J."/>
            <person name="Ji L."/>
            <person name="Li Y."/>
            <person name="Guo B."/>
            <person name="Mustafa N.S."/>
            <person name="Li S."/>
            <person name="Yun Q."/>
            <person name="Keller S.R."/>
            <person name="Mao J."/>
            <person name="Zhang R."/>
            <person name="Strauss S.H."/>
        </authorList>
    </citation>
    <scope>NUCLEOTIDE SEQUENCE</scope>
    <source>
        <strain evidence="9">GM15</strain>
        <tissue evidence="9">Leaf</tissue>
    </source>
</reference>
<dbReference type="InterPro" id="IPR022003">
    <property type="entry name" value="RST"/>
</dbReference>
<evidence type="ECO:0008006" key="11">
    <source>
        <dbReference type="Google" id="ProtNLM"/>
    </source>
</evidence>
<evidence type="ECO:0000256" key="5">
    <source>
        <dbReference type="SAM" id="MobiDB-lite"/>
    </source>
</evidence>
<dbReference type="PROSITE" id="PS51879">
    <property type="entry name" value="RST"/>
    <property type="match status" value="1"/>
</dbReference>
<dbReference type="PANTHER" id="PTHR32263">
    <property type="entry name" value="INACTIVE POLY [ADP-RIBOSE] POLYMERASE SRO4-RELATED"/>
    <property type="match status" value="1"/>
</dbReference>
<dbReference type="PROSITE" id="PS50918">
    <property type="entry name" value="WWE"/>
    <property type="match status" value="1"/>
</dbReference>
<sequence>MEARITKVLDSSRRVMPGVKRKRASRMVLPEWFTLISSHKRGKRRKLDGSQSKPVSCGHHSRRSLLRSYSNFMRTGMPQRLMCYQNGEWIDFPKDLVALVRKNLQGKKAFVEVELEGRCYVIDFLHMLRLDMKTGIQQPIAWIDEAGGCFFPESYADEDEPYLCCQHDCVKDQGPIFREPLGPHEIKVQLEIDINGGNQSKLKEYSGESNALVKHIQIGQKPMSDHYHVEVDSCNRKPGEKIDEDMEENQQIEANLVTESFKQMLDSDTVKKLFVTVMKPFGGADIVDIYRCSSTLMQARFELFQKQIALTEKYRGDANVRYAWLASSKGALSTIMSYGLGHCGPCTTNSKHGIGVHLSAANCCHTSVKYCDVDENGERHLVFCRVIMGNMELLQSGSRQFHPSSENFDSGVDDLESPREYIVWNMNMNTHIYPEFVVSFKISSTTEGFLVGSESKHTISGVTTSHGCQGHLPVKSSAVDLNLPVESSAVDLNESPTADMGSKIQPVSGSGRSLGKSPSLSSSSTRAPKSPWMPFPMLFAAISNKVPSKDMELITNNYELFRAKKVNREDFVKQLRLIVGDALLKSTITSLQCKVYYDLCCALNWDIQCCHLRVRYLCLNQLQKAQLGFGRPKRINASVCGKLSVFQPLFLAVDPISVCGTSKRFPLPASPLRNIDSENTSGFQKFLVVNTTSCSTFYVPRSGVKVRMLCYAQPE</sequence>
<evidence type="ECO:0000259" key="8">
    <source>
        <dbReference type="PROSITE" id="PS51879"/>
    </source>
</evidence>
<evidence type="ECO:0000259" key="7">
    <source>
        <dbReference type="PROSITE" id="PS51059"/>
    </source>
</evidence>
<dbReference type="PANTHER" id="PTHR32263:SF5">
    <property type="entry name" value="INACTIVE POLY [ADP-RIBOSE] POLYMERASE SRO1-RELATED"/>
    <property type="match status" value="1"/>
</dbReference>
<keyword evidence="10" id="KW-1185">Reference proteome</keyword>
<dbReference type="Pfam" id="PF12174">
    <property type="entry name" value="RST"/>
    <property type="match status" value="1"/>
</dbReference>
<proteinExistence type="predicted"/>
<organism evidence="9 10">
    <name type="scientific">Populus tomentosa</name>
    <name type="common">Chinese white poplar</name>
    <dbReference type="NCBI Taxonomy" id="118781"/>
    <lineage>
        <taxon>Eukaryota</taxon>
        <taxon>Viridiplantae</taxon>
        <taxon>Streptophyta</taxon>
        <taxon>Embryophyta</taxon>
        <taxon>Tracheophyta</taxon>
        <taxon>Spermatophyta</taxon>
        <taxon>Magnoliopsida</taxon>
        <taxon>eudicotyledons</taxon>
        <taxon>Gunneridae</taxon>
        <taxon>Pentapetalae</taxon>
        <taxon>rosids</taxon>
        <taxon>fabids</taxon>
        <taxon>Malpighiales</taxon>
        <taxon>Salicaceae</taxon>
        <taxon>Saliceae</taxon>
        <taxon>Populus</taxon>
    </lineage>
</organism>
<gene>
    <name evidence="9" type="ORF">POTOM_011938</name>
</gene>